<dbReference type="InterPro" id="IPR017850">
    <property type="entry name" value="Alkaline_phosphatase_core_sf"/>
</dbReference>
<evidence type="ECO:0000313" key="3">
    <source>
        <dbReference type="EMBL" id="QCK86578.1"/>
    </source>
</evidence>
<dbReference type="OrthoDB" id="8173797at2"/>
<accession>A0A4D7QH23</accession>
<feature type="domain" description="Sulfatase N-terminal" evidence="2">
    <location>
        <begin position="240"/>
        <end position="449"/>
    </location>
</feature>
<feature type="transmembrane region" description="Helical" evidence="1">
    <location>
        <begin position="97"/>
        <end position="119"/>
    </location>
</feature>
<feature type="transmembrane region" description="Helical" evidence="1">
    <location>
        <begin position="125"/>
        <end position="145"/>
    </location>
</feature>
<evidence type="ECO:0000259" key="2">
    <source>
        <dbReference type="Pfam" id="PF00884"/>
    </source>
</evidence>
<sequence>MAYSVALVLFAGIAWFERDRWHLAFSAAGIMLAAAFLSLVTDDLQRAMLLAVIAASVIGLVSHAKFTHSGFKLTAADVPLLFAGTVPFIIQQYPVMAATLLTATAAALVAIGLTIAHVGGDPASLSARLGVLVLALGCSVLAFRLGGGRAAFRRTVATGNCFVSSFLASLVELRLTPGARGLSMIDVAASPLPLAPARPPLGDIRPDILMIQHESVFDPRLYGLPVDQQVADFLAPSGSLHGGLNVDIFGGGSWQSEFSVMTGLSSASFGADAYFLFRKGQGRFRHTLPLTLDALGYRTALLSSCRRGFLDYEAFYRSIGMAERIFSDDLAPPFDLARFEVTNADGPFLDAVADVMARGIAEDAAPRFLYALTNFNHGPHTRSLALSDVARDARAFALRALPDPQYGEYYARLAETAAAWAKARSELLARLGDRPMLVVHYGDHQPVLTRRIEKGLGLAADPRRTFRTFYAIERLNMAPVAPVAQGGELDIAFLGTRALIEAGLPLDPVFATRAGLMAECGSGYFAAQSERKRRFHRTLVETGAITLG</sequence>
<feature type="transmembrane region" description="Helical" evidence="1">
    <location>
        <begin position="47"/>
        <end position="64"/>
    </location>
</feature>
<dbReference type="Proteomes" id="UP000298588">
    <property type="component" value="Chromosome"/>
</dbReference>
<dbReference type="EMBL" id="CP039865">
    <property type="protein sequence ID" value="QCK86578.1"/>
    <property type="molecule type" value="Genomic_DNA"/>
</dbReference>
<keyword evidence="1" id="KW-0472">Membrane</keyword>
<gene>
    <name evidence="3" type="ORF">E8L99_12830</name>
</gene>
<feature type="transmembrane region" description="Helical" evidence="1">
    <location>
        <begin position="20"/>
        <end position="40"/>
    </location>
</feature>
<dbReference type="RefSeq" id="WP_137099909.1">
    <property type="nucleotide sequence ID" value="NZ_CP039865.1"/>
</dbReference>
<dbReference type="Gene3D" id="3.40.720.10">
    <property type="entry name" value="Alkaline Phosphatase, subunit A"/>
    <property type="match status" value="1"/>
</dbReference>
<protein>
    <recommendedName>
        <fullName evidence="2">Sulfatase N-terminal domain-containing protein</fullName>
    </recommendedName>
</protein>
<name>A0A4D7QH23_9HYPH</name>
<keyword evidence="1" id="KW-0812">Transmembrane</keyword>
<keyword evidence="1" id="KW-1133">Transmembrane helix</keyword>
<dbReference type="KEGG" id="paqt:E8L99_12830"/>
<proteinExistence type="predicted"/>
<dbReference type="AlphaFoldDB" id="A0A4D7QH23"/>
<dbReference type="SUPFAM" id="SSF53649">
    <property type="entry name" value="Alkaline phosphatase-like"/>
    <property type="match status" value="1"/>
</dbReference>
<reference evidence="3 4" key="1">
    <citation type="submission" date="2019-04" db="EMBL/GenBank/DDBJ databases">
        <title>Phreatobacter aquaticus sp. nov.</title>
        <authorList>
            <person name="Choi A."/>
            <person name="Baek K."/>
        </authorList>
    </citation>
    <scope>NUCLEOTIDE SEQUENCE [LARGE SCALE GENOMIC DNA]</scope>
    <source>
        <strain evidence="3 4">NMCR1094</strain>
    </source>
</reference>
<evidence type="ECO:0000313" key="4">
    <source>
        <dbReference type="Proteomes" id="UP000298588"/>
    </source>
</evidence>
<keyword evidence="4" id="KW-1185">Reference proteome</keyword>
<dbReference type="Pfam" id="PF00884">
    <property type="entry name" value="Sulfatase"/>
    <property type="match status" value="1"/>
</dbReference>
<organism evidence="3 4">
    <name type="scientific">Phreatobacter aquaticus</name>
    <dbReference type="NCBI Taxonomy" id="2570229"/>
    <lineage>
        <taxon>Bacteria</taxon>
        <taxon>Pseudomonadati</taxon>
        <taxon>Pseudomonadota</taxon>
        <taxon>Alphaproteobacteria</taxon>
        <taxon>Hyphomicrobiales</taxon>
        <taxon>Phreatobacteraceae</taxon>
        <taxon>Phreatobacter</taxon>
    </lineage>
</organism>
<dbReference type="InterPro" id="IPR000917">
    <property type="entry name" value="Sulfatase_N"/>
</dbReference>
<evidence type="ECO:0000256" key="1">
    <source>
        <dbReference type="SAM" id="Phobius"/>
    </source>
</evidence>
<feature type="transmembrane region" description="Helical" evidence="1">
    <location>
        <begin position="70"/>
        <end position="90"/>
    </location>
</feature>